<accession>A0A8H6M6T8</accession>
<name>A0A8H6M6T8_9AGAR</name>
<evidence type="ECO:0000313" key="2">
    <source>
        <dbReference type="Proteomes" id="UP000521943"/>
    </source>
</evidence>
<dbReference type="EMBL" id="JACGCI010000031">
    <property type="protein sequence ID" value="KAF6755089.1"/>
    <property type="molecule type" value="Genomic_DNA"/>
</dbReference>
<organism evidence="1 2">
    <name type="scientific">Ephemerocybe angulata</name>
    <dbReference type="NCBI Taxonomy" id="980116"/>
    <lineage>
        <taxon>Eukaryota</taxon>
        <taxon>Fungi</taxon>
        <taxon>Dikarya</taxon>
        <taxon>Basidiomycota</taxon>
        <taxon>Agaricomycotina</taxon>
        <taxon>Agaricomycetes</taxon>
        <taxon>Agaricomycetidae</taxon>
        <taxon>Agaricales</taxon>
        <taxon>Agaricineae</taxon>
        <taxon>Psathyrellaceae</taxon>
        <taxon>Ephemerocybe</taxon>
    </lineage>
</organism>
<protein>
    <submittedName>
        <fullName evidence="1">Uncharacterized protein</fullName>
    </submittedName>
</protein>
<sequence>MSPEVKSHTAGTERLGERQNVAAVDLSRAKVAGESSRRWRRAPGTLERRGNGAGCQYRRRGYIGKLTHSYRRESPADGDLGNARDQRPKIHPKKWIIRTRAAEKMSSLNGLMGLGIWAGWRMKSWTGSAGTRWAAVQNDEKCLKKSKHYFNATHRGLFERPGSLSEGKSIRPVNRLANWTTHRMATFYISDSGKRHEMPRLGRGRTGFGAWVNDLGDADTTYRNPENGSGASGFRMELGDVRVGYHSAGARVRTKRPVTQTQHIGFRKNMLKRGSDMVVGLATSESYISKSGEQGEMTWDGECRCPGTVESTDISGRRGPPALNHGTTTRIGNSIFGGPGNGVVKEEEFLELGYIEKDDVALSGGIQSGLGKVECGVRRARLGDTDEVIREQRRMTVPSGMLESAQLRKNVIEGADQNNLIVHGKGLRDTELAYWPQATLKPELA</sequence>
<gene>
    <name evidence="1" type="ORF">DFP72DRAFT_1045621</name>
</gene>
<proteinExistence type="predicted"/>
<reference evidence="1 2" key="1">
    <citation type="submission" date="2020-07" db="EMBL/GenBank/DDBJ databases">
        <title>Comparative genomics of pyrophilous fungi reveals a link between fire events and developmental genes.</title>
        <authorList>
            <consortium name="DOE Joint Genome Institute"/>
            <person name="Steindorff A.S."/>
            <person name="Carver A."/>
            <person name="Calhoun S."/>
            <person name="Stillman K."/>
            <person name="Liu H."/>
            <person name="Lipzen A."/>
            <person name="Pangilinan J."/>
            <person name="Labutti K."/>
            <person name="Bruns T.D."/>
            <person name="Grigoriev I.V."/>
        </authorList>
    </citation>
    <scope>NUCLEOTIDE SEQUENCE [LARGE SCALE GENOMIC DNA]</scope>
    <source>
        <strain evidence="1 2">CBS 144469</strain>
    </source>
</reference>
<keyword evidence="2" id="KW-1185">Reference proteome</keyword>
<evidence type="ECO:0000313" key="1">
    <source>
        <dbReference type="EMBL" id="KAF6755089.1"/>
    </source>
</evidence>
<comment type="caution">
    <text evidence="1">The sequence shown here is derived from an EMBL/GenBank/DDBJ whole genome shotgun (WGS) entry which is preliminary data.</text>
</comment>
<dbReference type="Proteomes" id="UP000521943">
    <property type="component" value="Unassembled WGS sequence"/>
</dbReference>
<dbReference type="AlphaFoldDB" id="A0A8H6M6T8"/>